<organism evidence="2">
    <name type="scientific">Yersinia pseudotuberculosis serotype O:3 (strain YPIII)</name>
    <dbReference type="NCBI Taxonomy" id="502800"/>
    <lineage>
        <taxon>Bacteria</taxon>
        <taxon>Pseudomonadati</taxon>
        <taxon>Pseudomonadota</taxon>
        <taxon>Gammaproteobacteria</taxon>
        <taxon>Enterobacterales</taxon>
        <taxon>Yersiniaceae</taxon>
        <taxon>Yersinia</taxon>
    </lineage>
</organism>
<accession>A0A0H3B6A6</accession>
<dbReference type="AlphaFoldDB" id="A0A0H3B6A6"/>
<keyword evidence="1" id="KW-0472">Membrane</keyword>
<keyword evidence="1" id="KW-1133">Transmembrane helix</keyword>
<evidence type="ECO:0000313" key="2">
    <source>
        <dbReference type="EMBL" id="ACA69302.1"/>
    </source>
</evidence>
<name>A0A0H3B6A6_YERPY</name>
<gene>
    <name evidence="2" type="ordered locus">YPK_3029</name>
</gene>
<keyword evidence="1" id="KW-0812">Transmembrane</keyword>
<sequence length="50" mass="5934">MRQNAKQTRELIIVHLRNLLHISVVFIGNLFVNEPEFNSLLFYTLNCFIN</sequence>
<protein>
    <submittedName>
        <fullName evidence="2">Uncharacterized protein</fullName>
    </submittedName>
</protein>
<evidence type="ECO:0000256" key="1">
    <source>
        <dbReference type="SAM" id="Phobius"/>
    </source>
</evidence>
<reference evidence="2" key="1">
    <citation type="submission" date="2008-02" db="EMBL/GenBank/DDBJ databases">
        <title>Complete sequence of Yersinia pseudotuberculosis YPIII.</title>
        <authorList>
            <consortium name="US DOE Joint Genome Institute"/>
            <person name="Challacombe J.F."/>
            <person name="Bruce D."/>
            <person name="Detter J.C."/>
            <person name="Green L."/>
            <person name="Land M."/>
            <person name="Munk C."/>
            <person name="Lindler L.E."/>
            <person name="Nikolich M.P."/>
            <person name="Brettin T."/>
        </authorList>
    </citation>
    <scope>NUCLEOTIDE SEQUENCE</scope>
    <source>
        <strain evidence="2">YPIII</strain>
    </source>
</reference>
<dbReference type="EMBL" id="CP000950">
    <property type="protein sequence ID" value="ACA69302.1"/>
    <property type="molecule type" value="Genomic_DNA"/>
</dbReference>
<dbReference type="KEGG" id="ypy:YPK_3029"/>
<proteinExistence type="predicted"/>
<feature type="transmembrane region" description="Helical" evidence="1">
    <location>
        <begin position="12"/>
        <end position="32"/>
    </location>
</feature>